<evidence type="ECO:0000256" key="2">
    <source>
        <dbReference type="ARBA" id="ARBA00023242"/>
    </source>
</evidence>
<dbReference type="Proteomes" id="UP000027586">
    <property type="component" value="Unassembled WGS sequence"/>
</dbReference>
<dbReference type="InterPro" id="IPR039774">
    <property type="entry name" value="Sin3-like"/>
</dbReference>
<feature type="domain" description="Histone deacetylase interacting" evidence="6">
    <location>
        <begin position="521"/>
        <end position="622"/>
    </location>
</feature>
<evidence type="ECO:0000313" key="7">
    <source>
        <dbReference type="EMBL" id="CDH50252.1"/>
    </source>
</evidence>
<proteinExistence type="predicted"/>
<dbReference type="VEuPathDB" id="FungiDB:LCOR_01969.1"/>
<feature type="region of interest" description="Disordered" evidence="5">
    <location>
        <begin position="1"/>
        <end position="43"/>
    </location>
</feature>
<dbReference type="EMBL" id="CBTN010000006">
    <property type="protein sequence ID" value="CDH50252.1"/>
    <property type="molecule type" value="Genomic_DNA"/>
</dbReference>
<dbReference type="Gene3D" id="1.20.1160.11">
    <property type="entry name" value="Paired amphipathic helix"/>
    <property type="match status" value="3"/>
</dbReference>
<dbReference type="STRING" id="1263082.A0A068RKS7"/>
<sequence>MGTPRHNSEECASPSTSRHKEDSISHNNDSNNDHLGLATLANDPIQLRPRHAYEAYSSSYSANGSQSDIQDDSDSFNEGGSRQQSASPSMLSPPSLRDHTVKGTNDKTRLLYCLRTRDKRPREDNDTDAHYQTTHTSSLRSSATVNAIISSSDDDDDDDDDDDLYPYTAPLRKKPRLEHQQFDAVNASSMPFIDRVSPKPPISLDQSTDRHQLRYSLMDPNEAIEFLTRVKYALDPREYNEFLDIMRAAKSDSLPTAQIVDSISKIFRGQRELVVGFNRFLPPGYRIIYIPDAECKDREMEAELILDGFKDHREPFEFQLAYNFIIMLKKHLASKPDLYQSFAKTLKDYEAKRLNGKDVFDIVKKLFADEPKLIREFKRFIIHSDGEGESIGGALGEVYALKRKQRRQLSVEEEMALVLENGQFFERVRRYIDNQISYECFLELLNLFNQGIIGVKATINKATDFLKGDPALLDEFKHLISYGAATHVADGEMKTNGHTNPARSNTKSKDSKREERTRMKLSNDPGPSYRLISKQADSPTCSGRDTLCSQVLNDNYASHPIWASEDGGFIASKKNQAEENLHKVEEQRYALDRLIDSGTNLLGLLTQMSDAMAKLSSKQRSQYQPPAFLGAGTAMAYKLAIERLYPKEANKIAELLQANPSQTVSPVLKLLKTKLEEWKKKKTSSEKAWKEAERDSYYKALDISSGSFKSIDKKIISNKALITEIECLHFERRDDTRTDPPHMTFHICDPNVVSDIGELLSLYITSRMDYGLNTIKTMKKFTSKFINSFMSGCPPSSKGGNQNKVNGFVANDTLYCFTRLFQILYERLETMKAIAKRYVQDPEGTKERYCAELDVKAKKVKHNGVNLTFSEGYYATLFDLVREMIRNSIDPGDFEACARYIFGVEGYKLFTVDKVLQALCLQANHAVTDPDSRDLMKLYTDEGEGLPSATLDTVSYYYLKAKELQSKTSRLYILFASKAPEEANKCTVSITLMTPEDEIGNERTKSYEDYVTAFKNMEEETSSTVLSNHARPPFLRRNLQRILPNDVVDARSGLEHKICLHTYKLFYVIGTEDYMYMPRRQRTQQ</sequence>
<comment type="caution">
    <text evidence="7">The sequence shown here is derived from an EMBL/GenBank/DDBJ whole genome shotgun (WGS) entry which is preliminary data.</text>
</comment>
<dbReference type="AlphaFoldDB" id="A0A068RKS7"/>
<dbReference type="SUPFAM" id="SSF47762">
    <property type="entry name" value="PAH2 domain"/>
    <property type="match status" value="3"/>
</dbReference>
<dbReference type="PANTHER" id="PTHR12346:SF58">
    <property type="entry name" value="PAIRED AMPHIPATHIC HELIX PROTEIN PST2"/>
    <property type="match status" value="1"/>
</dbReference>
<feature type="compositionally biased region" description="Basic and acidic residues" evidence="5">
    <location>
        <begin position="96"/>
        <end position="109"/>
    </location>
</feature>
<keyword evidence="8" id="KW-1185">Reference proteome</keyword>
<dbReference type="GO" id="GO:0070822">
    <property type="term" value="C:Sin3-type complex"/>
    <property type="evidence" value="ECO:0007669"/>
    <property type="project" value="TreeGrafter"/>
</dbReference>
<evidence type="ECO:0000256" key="1">
    <source>
        <dbReference type="ARBA" id="ARBA00004123"/>
    </source>
</evidence>
<evidence type="ECO:0000313" key="8">
    <source>
        <dbReference type="Proteomes" id="UP000027586"/>
    </source>
</evidence>
<gene>
    <name evidence="7" type="ORF">LCOR_01969.1</name>
</gene>
<dbReference type="Pfam" id="PF02671">
    <property type="entry name" value="PAH"/>
    <property type="match status" value="3"/>
</dbReference>
<dbReference type="OrthoDB" id="10265969at2759"/>
<feature type="compositionally biased region" description="Acidic residues" evidence="5">
    <location>
        <begin position="152"/>
        <end position="164"/>
    </location>
</feature>
<dbReference type="InterPro" id="IPR031693">
    <property type="entry name" value="Sin3_C"/>
</dbReference>
<dbReference type="InterPro" id="IPR036600">
    <property type="entry name" value="PAH_sf"/>
</dbReference>
<evidence type="ECO:0000256" key="4">
    <source>
        <dbReference type="SAM" id="Coils"/>
    </source>
</evidence>
<feature type="region of interest" description="Disordered" evidence="5">
    <location>
        <begin position="56"/>
        <end position="176"/>
    </location>
</feature>
<keyword evidence="4" id="KW-0175">Coiled coil</keyword>
<feature type="compositionally biased region" description="Low complexity" evidence="5">
    <location>
        <begin position="85"/>
        <end position="95"/>
    </location>
</feature>
<dbReference type="Pfam" id="PF08295">
    <property type="entry name" value="Sin3_corepress"/>
    <property type="match status" value="1"/>
</dbReference>
<evidence type="ECO:0000259" key="6">
    <source>
        <dbReference type="SMART" id="SM00761"/>
    </source>
</evidence>
<dbReference type="GO" id="GO:0000122">
    <property type="term" value="P:negative regulation of transcription by RNA polymerase II"/>
    <property type="evidence" value="ECO:0007669"/>
    <property type="project" value="TreeGrafter"/>
</dbReference>
<dbReference type="InterPro" id="IPR003822">
    <property type="entry name" value="PAH"/>
</dbReference>
<feature type="region of interest" description="Disordered" evidence="5">
    <location>
        <begin position="491"/>
        <end position="528"/>
    </location>
</feature>
<evidence type="ECO:0000256" key="3">
    <source>
        <dbReference type="PROSITE-ProRule" id="PRU00810"/>
    </source>
</evidence>
<comment type="subcellular location">
    <subcellularLocation>
        <location evidence="1 3">Nucleus</location>
    </subcellularLocation>
</comment>
<feature type="compositionally biased region" description="Low complexity" evidence="5">
    <location>
        <begin position="56"/>
        <end position="68"/>
    </location>
</feature>
<name>A0A068RKS7_9FUNG</name>
<dbReference type="SMART" id="SM00761">
    <property type="entry name" value="HDAC_interact"/>
    <property type="match status" value="1"/>
</dbReference>
<feature type="compositionally biased region" description="Polar residues" evidence="5">
    <location>
        <begin position="496"/>
        <end position="505"/>
    </location>
</feature>
<dbReference type="InterPro" id="IPR013194">
    <property type="entry name" value="HDAC_interact_dom"/>
</dbReference>
<feature type="compositionally biased region" description="Polar residues" evidence="5">
    <location>
        <begin position="130"/>
        <end position="149"/>
    </location>
</feature>
<organism evidence="7 8">
    <name type="scientific">Lichtheimia corymbifera JMRC:FSU:9682</name>
    <dbReference type="NCBI Taxonomy" id="1263082"/>
    <lineage>
        <taxon>Eukaryota</taxon>
        <taxon>Fungi</taxon>
        <taxon>Fungi incertae sedis</taxon>
        <taxon>Mucoromycota</taxon>
        <taxon>Mucoromycotina</taxon>
        <taxon>Mucoromycetes</taxon>
        <taxon>Mucorales</taxon>
        <taxon>Lichtheimiaceae</taxon>
        <taxon>Lichtheimia</taxon>
    </lineage>
</organism>
<reference evidence="7" key="1">
    <citation type="submission" date="2013-08" db="EMBL/GenBank/DDBJ databases">
        <title>Gene expansion shapes genome architecture in the human pathogen Lichtheimia corymbifera: an evolutionary genomics analysis in the ancient terrestrial Mucorales (Mucoromycotina).</title>
        <authorList>
            <person name="Schwartze V.U."/>
            <person name="Winter S."/>
            <person name="Shelest E."/>
            <person name="Marcet-Houben M."/>
            <person name="Horn F."/>
            <person name="Wehner S."/>
            <person name="Hoffmann K."/>
            <person name="Riege K."/>
            <person name="Sammeth M."/>
            <person name="Nowrousian M."/>
            <person name="Valiante V."/>
            <person name="Linde J."/>
            <person name="Jacobsen I.D."/>
            <person name="Marz M."/>
            <person name="Brakhage A.A."/>
            <person name="Gabaldon T."/>
            <person name="Bocker S."/>
            <person name="Voigt K."/>
        </authorList>
    </citation>
    <scope>NUCLEOTIDE SEQUENCE [LARGE SCALE GENOMIC DNA]</scope>
    <source>
        <strain evidence="7">FSU 9682</strain>
    </source>
</reference>
<feature type="compositionally biased region" description="Basic and acidic residues" evidence="5">
    <location>
        <begin position="507"/>
        <end position="518"/>
    </location>
</feature>
<feature type="compositionally biased region" description="Basic and acidic residues" evidence="5">
    <location>
        <begin position="120"/>
        <end position="129"/>
    </location>
</feature>
<dbReference type="PROSITE" id="PS51477">
    <property type="entry name" value="PAH"/>
    <property type="match status" value="3"/>
</dbReference>
<feature type="compositionally biased region" description="Low complexity" evidence="5">
    <location>
        <begin position="25"/>
        <end position="34"/>
    </location>
</feature>
<protein>
    <submittedName>
        <fullName evidence="7">Clr6 histone deacetylase complex subunit pst1</fullName>
    </submittedName>
</protein>
<dbReference type="GO" id="GO:0003714">
    <property type="term" value="F:transcription corepressor activity"/>
    <property type="evidence" value="ECO:0007669"/>
    <property type="project" value="InterPro"/>
</dbReference>
<feature type="coiled-coil region" evidence="4">
    <location>
        <begin position="668"/>
        <end position="695"/>
    </location>
</feature>
<accession>A0A068RKS7</accession>
<evidence type="ECO:0000256" key="5">
    <source>
        <dbReference type="SAM" id="MobiDB-lite"/>
    </source>
</evidence>
<keyword evidence="2 3" id="KW-0539">Nucleus</keyword>
<dbReference type="PANTHER" id="PTHR12346">
    <property type="entry name" value="SIN3B-RELATED"/>
    <property type="match status" value="1"/>
</dbReference>
<dbReference type="Pfam" id="PF16879">
    <property type="entry name" value="Sin3a_C"/>
    <property type="match status" value="1"/>
</dbReference>